<sequence>MIDFQIDSKPHTLKTQLAELTFAELLQIIQIQKQTELSNLEKSGKILALLSGLDEELINDAEPVLVIKLIEQVQLFEELTKEFEPIKQFKHNNQTYTVKDLQKATFKEFADWEKSTSVLEGLESYPYQLAILVRLSGEKYEDYDVMERAEGFKQLPASIVLCVAAFFLSSSRQSEAHFQNYLLVTEMRKHLIQTLKELNKIYKPNSGKPTVGGVISMIWWQKLLVKFLLSKISQS</sequence>
<dbReference type="RefSeq" id="WP_314510187.1">
    <property type="nucleotide sequence ID" value="NZ_JASJOU010000002.1"/>
</dbReference>
<organism evidence="1 2">
    <name type="scientific">Xanthocytophaga agilis</name>
    <dbReference type="NCBI Taxonomy" id="3048010"/>
    <lineage>
        <taxon>Bacteria</taxon>
        <taxon>Pseudomonadati</taxon>
        <taxon>Bacteroidota</taxon>
        <taxon>Cytophagia</taxon>
        <taxon>Cytophagales</taxon>
        <taxon>Rhodocytophagaceae</taxon>
        <taxon>Xanthocytophaga</taxon>
    </lineage>
</organism>
<name>A0AAE3R4E9_9BACT</name>
<dbReference type="EMBL" id="JASJOU010000002">
    <property type="protein sequence ID" value="MDJ1500663.1"/>
    <property type="molecule type" value="Genomic_DNA"/>
</dbReference>
<accession>A0AAE3R4E9</accession>
<keyword evidence="2" id="KW-1185">Reference proteome</keyword>
<dbReference type="AlphaFoldDB" id="A0AAE3R4E9"/>
<reference evidence="1" key="1">
    <citation type="submission" date="2023-05" db="EMBL/GenBank/DDBJ databases">
        <authorList>
            <person name="Zhang X."/>
        </authorList>
    </citation>
    <scope>NUCLEOTIDE SEQUENCE</scope>
    <source>
        <strain evidence="1">BD1B2-1</strain>
    </source>
</reference>
<comment type="caution">
    <text evidence="1">The sequence shown here is derived from an EMBL/GenBank/DDBJ whole genome shotgun (WGS) entry which is preliminary data.</text>
</comment>
<protein>
    <submittedName>
        <fullName evidence="1">Uncharacterized protein</fullName>
    </submittedName>
</protein>
<proteinExistence type="predicted"/>
<gene>
    <name evidence="1" type="ORF">QNI22_08400</name>
</gene>
<evidence type="ECO:0000313" key="1">
    <source>
        <dbReference type="EMBL" id="MDJ1500663.1"/>
    </source>
</evidence>
<dbReference type="Proteomes" id="UP001232063">
    <property type="component" value="Unassembled WGS sequence"/>
</dbReference>
<evidence type="ECO:0000313" key="2">
    <source>
        <dbReference type="Proteomes" id="UP001232063"/>
    </source>
</evidence>